<gene>
    <name evidence="2" type="ORF">EV657_10283</name>
</gene>
<name>A0A4R8G1V6_9RHOB</name>
<keyword evidence="1" id="KW-0812">Transmembrane</keyword>
<keyword evidence="1" id="KW-1133">Transmembrane helix</keyword>
<proteinExistence type="predicted"/>
<dbReference type="AlphaFoldDB" id="A0A4R8G1V6"/>
<accession>A0A4R8G1V6</accession>
<evidence type="ECO:0000313" key="3">
    <source>
        <dbReference type="Proteomes" id="UP000295484"/>
    </source>
</evidence>
<organism evidence="2 3">
    <name type="scientific">Rhodovulum visakhapatnamense</name>
    <dbReference type="NCBI Taxonomy" id="364297"/>
    <lineage>
        <taxon>Bacteria</taxon>
        <taxon>Pseudomonadati</taxon>
        <taxon>Pseudomonadota</taxon>
        <taxon>Alphaproteobacteria</taxon>
        <taxon>Rhodobacterales</taxon>
        <taxon>Paracoccaceae</taxon>
        <taxon>Rhodovulum</taxon>
    </lineage>
</organism>
<feature type="transmembrane region" description="Helical" evidence="1">
    <location>
        <begin position="64"/>
        <end position="85"/>
    </location>
</feature>
<comment type="caution">
    <text evidence="2">The sequence shown here is derived from an EMBL/GenBank/DDBJ whole genome shotgun (WGS) entry which is preliminary data.</text>
</comment>
<sequence length="101" mass="10618">MMQVFALYLGFSLVLLLGAAELERRAIVARRLGPNGRAMLIALVVSAVSSLFVVVAAGVSGGWIFMLHVLGGAILYHALMGIFLVHGLQEVSARVAGHGMS</sequence>
<feature type="transmembrane region" description="Helical" evidence="1">
    <location>
        <begin position="38"/>
        <end position="57"/>
    </location>
</feature>
<dbReference type="RefSeq" id="WP_075784766.1">
    <property type="nucleotide sequence ID" value="NZ_JAESIL010000100.1"/>
</dbReference>
<protein>
    <submittedName>
        <fullName evidence="2">Uncharacterized protein</fullName>
    </submittedName>
</protein>
<reference evidence="2 3" key="1">
    <citation type="submission" date="2019-03" db="EMBL/GenBank/DDBJ databases">
        <title>Genomic Encyclopedia of Type Strains, Phase IV (KMG-IV): sequencing the most valuable type-strain genomes for metagenomic binning, comparative biology and taxonomic classification.</title>
        <authorList>
            <person name="Goeker M."/>
        </authorList>
    </citation>
    <scope>NUCLEOTIDE SEQUENCE [LARGE SCALE GENOMIC DNA]</scope>
    <source>
        <strain evidence="2 3">JA181</strain>
    </source>
</reference>
<evidence type="ECO:0000313" key="2">
    <source>
        <dbReference type="EMBL" id="TDX33208.1"/>
    </source>
</evidence>
<evidence type="ECO:0000256" key="1">
    <source>
        <dbReference type="SAM" id="Phobius"/>
    </source>
</evidence>
<keyword evidence="1" id="KW-0472">Membrane</keyword>
<dbReference type="EMBL" id="SOEB01000002">
    <property type="protein sequence ID" value="TDX33208.1"/>
    <property type="molecule type" value="Genomic_DNA"/>
</dbReference>
<dbReference type="Proteomes" id="UP000295484">
    <property type="component" value="Unassembled WGS sequence"/>
</dbReference>